<protein>
    <submittedName>
        <fullName evidence="1">Uncharacterized protein</fullName>
    </submittedName>
</protein>
<reference evidence="1" key="2">
    <citation type="journal article" date="2015" name="Fish Shellfish Immunol.">
        <title>Early steps in the European eel (Anguilla anguilla)-Vibrio vulnificus interaction in the gills: Role of the RtxA13 toxin.</title>
        <authorList>
            <person name="Callol A."/>
            <person name="Pajuelo D."/>
            <person name="Ebbesson L."/>
            <person name="Teles M."/>
            <person name="MacKenzie S."/>
            <person name="Amaro C."/>
        </authorList>
    </citation>
    <scope>NUCLEOTIDE SEQUENCE</scope>
</reference>
<proteinExistence type="predicted"/>
<evidence type="ECO:0000313" key="1">
    <source>
        <dbReference type="EMBL" id="JAH70700.1"/>
    </source>
</evidence>
<dbReference type="AlphaFoldDB" id="A0A0E9UZR5"/>
<organism evidence="1">
    <name type="scientific">Anguilla anguilla</name>
    <name type="common">European freshwater eel</name>
    <name type="synonym">Muraena anguilla</name>
    <dbReference type="NCBI Taxonomy" id="7936"/>
    <lineage>
        <taxon>Eukaryota</taxon>
        <taxon>Metazoa</taxon>
        <taxon>Chordata</taxon>
        <taxon>Craniata</taxon>
        <taxon>Vertebrata</taxon>
        <taxon>Euteleostomi</taxon>
        <taxon>Actinopterygii</taxon>
        <taxon>Neopterygii</taxon>
        <taxon>Teleostei</taxon>
        <taxon>Anguilliformes</taxon>
        <taxon>Anguillidae</taxon>
        <taxon>Anguilla</taxon>
    </lineage>
</organism>
<name>A0A0E9UZR5_ANGAN</name>
<sequence>MFQCARLLVTVPTWRKVKGAVSAAIILRGPVRSVSPPDSPSQPHTAYNIYASCE</sequence>
<accession>A0A0E9UZR5</accession>
<reference evidence="1" key="1">
    <citation type="submission" date="2014-11" db="EMBL/GenBank/DDBJ databases">
        <authorList>
            <person name="Amaro Gonzalez C."/>
        </authorList>
    </citation>
    <scope>NUCLEOTIDE SEQUENCE</scope>
</reference>
<dbReference type="EMBL" id="GBXM01037877">
    <property type="protein sequence ID" value="JAH70700.1"/>
    <property type="molecule type" value="Transcribed_RNA"/>
</dbReference>